<evidence type="ECO:0000256" key="1">
    <source>
        <dbReference type="ARBA" id="ARBA00023002"/>
    </source>
</evidence>
<dbReference type="PANTHER" id="PTHR43818">
    <property type="entry name" value="BCDNA.GH03377"/>
    <property type="match status" value="1"/>
</dbReference>
<protein>
    <submittedName>
        <fullName evidence="5">Oxidoreductase domain protein</fullName>
    </submittedName>
</protein>
<evidence type="ECO:0000256" key="2">
    <source>
        <dbReference type="SAM" id="MobiDB-lite"/>
    </source>
</evidence>
<organism evidence="5 6">
    <name type="scientific">Chthoniobacter flavus Ellin428</name>
    <dbReference type="NCBI Taxonomy" id="497964"/>
    <lineage>
        <taxon>Bacteria</taxon>
        <taxon>Pseudomonadati</taxon>
        <taxon>Verrucomicrobiota</taxon>
        <taxon>Spartobacteria</taxon>
        <taxon>Chthoniobacterales</taxon>
        <taxon>Chthoniobacteraceae</taxon>
        <taxon>Chthoniobacter</taxon>
    </lineage>
</organism>
<dbReference type="InterPro" id="IPR050463">
    <property type="entry name" value="Gfo/Idh/MocA_oxidrdct_glycsds"/>
</dbReference>
<proteinExistence type="predicted"/>
<dbReference type="SUPFAM" id="SSF51735">
    <property type="entry name" value="NAD(P)-binding Rossmann-fold domains"/>
    <property type="match status" value="1"/>
</dbReference>
<feature type="region of interest" description="Disordered" evidence="2">
    <location>
        <begin position="1"/>
        <end position="28"/>
    </location>
</feature>
<dbReference type="InterPro" id="IPR055170">
    <property type="entry name" value="GFO_IDH_MocA-like_dom"/>
</dbReference>
<dbReference type="GO" id="GO:0000166">
    <property type="term" value="F:nucleotide binding"/>
    <property type="evidence" value="ECO:0007669"/>
    <property type="project" value="InterPro"/>
</dbReference>
<dbReference type="Gene3D" id="3.30.360.10">
    <property type="entry name" value="Dihydrodipicolinate Reductase, domain 2"/>
    <property type="match status" value="1"/>
</dbReference>
<dbReference type="InterPro" id="IPR036291">
    <property type="entry name" value="NAD(P)-bd_dom_sf"/>
</dbReference>
<dbReference type="InParanoid" id="B4D2I5"/>
<dbReference type="EMBL" id="ABVL01000008">
    <property type="protein sequence ID" value="EDY19425.1"/>
    <property type="molecule type" value="Genomic_DNA"/>
</dbReference>
<evidence type="ECO:0000259" key="3">
    <source>
        <dbReference type="Pfam" id="PF01408"/>
    </source>
</evidence>
<dbReference type="STRING" id="497964.CfE428DRAFT_3110"/>
<dbReference type="InterPro" id="IPR000683">
    <property type="entry name" value="Gfo/Idh/MocA-like_OxRdtase_N"/>
</dbReference>
<dbReference type="InterPro" id="IPR006311">
    <property type="entry name" value="TAT_signal"/>
</dbReference>
<dbReference type="Pfam" id="PF22725">
    <property type="entry name" value="GFO_IDH_MocA_C3"/>
    <property type="match status" value="1"/>
</dbReference>
<dbReference type="Gene3D" id="3.40.50.720">
    <property type="entry name" value="NAD(P)-binding Rossmann-like Domain"/>
    <property type="match status" value="1"/>
</dbReference>
<dbReference type="Pfam" id="PF01408">
    <property type="entry name" value="GFO_IDH_MocA"/>
    <property type="match status" value="1"/>
</dbReference>
<dbReference type="AlphaFoldDB" id="B4D2I5"/>
<dbReference type="eggNOG" id="COG0673">
    <property type="taxonomic scope" value="Bacteria"/>
</dbReference>
<accession>B4D2I5</accession>
<dbReference type="SUPFAM" id="SSF55347">
    <property type="entry name" value="Glyceraldehyde-3-phosphate dehydrogenase-like, C-terminal domain"/>
    <property type="match status" value="1"/>
</dbReference>
<comment type="caution">
    <text evidence="5">The sequence shown here is derived from an EMBL/GenBank/DDBJ whole genome shotgun (WGS) entry which is preliminary data.</text>
</comment>
<feature type="domain" description="Gfo/Idh/MocA-like oxidoreductase N-terminal" evidence="3">
    <location>
        <begin position="72"/>
        <end position="177"/>
    </location>
</feature>
<dbReference type="Proteomes" id="UP000005824">
    <property type="component" value="Unassembled WGS sequence"/>
</dbReference>
<evidence type="ECO:0000259" key="4">
    <source>
        <dbReference type="Pfam" id="PF22725"/>
    </source>
</evidence>
<keyword evidence="6" id="KW-1185">Reference proteome</keyword>
<reference evidence="5 6" key="1">
    <citation type="journal article" date="2011" name="J. Bacteriol.">
        <title>Genome sequence of Chthoniobacter flavus Ellin428, an aerobic heterotrophic soil bacterium.</title>
        <authorList>
            <person name="Kant R."/>
            <person name="van Passel M.W."/>
            <person name="Palva A."/>
            <person name="Lucas S."/>
            <person name="Lapidus A."/>
            <person name="Glavina Del Rio T."/>
            <person name="Dalin E."/>
            <person name="Tice H."/>
            <person name="Bruce D."/>
            <person name="Goodwin L."/>
            <person name="Pitluck S."/>
            <person name="Larimer F.W."/>
            <person name="Land M.L."/>
            <person name="Hauser L."/>
            <person name="Sangwan P."/>
            <person name="de Vos W.M."/>
            <person name="Janssen P.H."/>
            <person name="Smidt H."/>
        </authorList>
    </citation>
    <scope>NUCLEOTIDE SEQUENCE [LARGE SCALE GENOMIC DNA]</scope>
    <source>
        <strain evidence="5 6">Ellin428</strain>
    </source>
</reference>
<gene>
    <name evidence="5" type="ORF">CfE428DRAFT_3110</name>
</gene>
<sequence>MLDHNTESGLGARHRLSDHSTSPMTPHTSLHRREFLVGSSLTLAGACLGAAAPETRLRIGFSGLKHGHVYAVMKLAAADPRVTIAAIADDDEQNRKEGERISGIPVKYANYHQMLEAEPLDVVVVAEEYGRRGEAAIAALEAGKHVFSDKPLCTHGEELERIAKVAAAKHLEVHVDFSLRHFWAKGAELLQQGEIGEIVGCSFAGPHSLSYERRPKWYFVPGMHGGIINDLMGHGVDFVQWITRRPYVEVLSGARAKVGFPQQPEFETTGDAMFQLQGGAPIFGHVDYFSPAGHPGGWKCNVVGTKGDAVFGDQGGFTLRPSGAAERHLDAKGLRAESPHPFKDFIALLTEGKAPLRTTAESLHVSQATLLAQAAAESGRSHVPFPALAYPLPAKAG</sequence>
<keyword evidence="1" id="KW-0560">Oxidoreductase</keyword>
<evidence type="ECO:0000313" key="5">
    <source>
        <dbReference type="EMBL" id="EDY19425.1"/>
    </source>
</evidence>
<evidence type="ECO:0000313" key="6">
    <source>
        <dbReference type="Proteomes" id="UP000005824"/>
    </source>
</evidence>
<feature type="domain" description="GFO/IDH/MocA-like oxidoreductase" evidence="4">
    <location>
        <begin position="187"/>
        <end position="309"/>
    </location>
</feature>
<dbReference type="PROSITE" id="PS51318">
    <property type="entry name" value="TAT"/>
    <property type="match status" value="1"/>
</dbReference>
<name>B4D2I5_9BACT</name>
<feature type="compositionally biased region" description="Polar residues" evidence="2">
    <location>
        <begin position="19"/>
        <end position="28"/>
    </location>
</feature>
<dbReference type="PANTHER" id="PTHR43818:SF11">
    <property type="entry name" value="BCDNA.GH03377"/>
    <property type="match status" value="1"/>
</dbReference>
<dbReference type="GO" id="GO:0016491">
    <property type="term" value="F:oxidoreductase activity"/>
    <property type="evidence" value="ECO:0007669"/>
    <property type="project" value="UniProtKB-KW"/>
</dbReference>